<dbReference type="RefSeq" id="WP_121201013.1">
    <property type="nucleotide sequence ID" value="NZ_RBKU01000001.1"/>
</dbReference>
<keyword evidence="1" id="KW-1133">Transmembrane helix</keyword>
<feature type="transmembrane region" description="Helical" evidence="1">
    <location>
        <begin position="299"/>
        <end position="318"/>
    </location>
</feature>
<accession>A0A495J8B4</accession>
<feature type="transmembrane region" description="Helical" evidence="1">
    <location>
        <begin position="177"/>
        <end position="199"/>
    </location>
</feature>
<feature type="transmembrane region" description="Helical" evidence="1">
    <location>
        <begin position="99"/>
        <end position="118"/>
    </location>
</feature>
<evidence type="ECO:0000256" key="1">
    <source>
        <dbReference type="SAM" id="Phobius"/>
    </source>
</evidence>
<proteinExistence type="predicted"/>
<name>A0A495J8B4_9SPHI</name>
<dbReference type="AlphaFoldDB" id="A0A495J8B4"/>
<feature type="transmembrane region" description="Helical" evidence="1">
    <location>
        <begin position="380"/>
        <end position="398"/>
    </location>
</feature>
<feature type="transmembrane region" description="Helical" evidence="1">
    <location>
        <begin position="219"/>
        <end position="242"/>
    </location>
</feature>
<keyword evidence="1" id="KW-0812">Transmembrane</keyword>
<feature type="transmembrane region" description="Helical" evidence="1">
    <location>
        <begin position="125"/>
        <end position="147"/>
    </location>
</feature>
<dbReference type="EMBL" id="RBKU01000001">
    <property type="protein sequence ID" value="RKR84991.1"/>
    <property type="molecule type" value="Genomic_DNA"/>
</dbReference>
<organism evidence="2 3">
    <name type="scientific">Mucilaginibacter gracilis</name>
    <dbReference type="NCBI Taxonomy" id="423350"/>
    <lineage>
        <taxon>Bacteria</taxon>
        <taxon>Pseudomonadati</taxon>
        <taxon>Bacteroidota</taxon>
        <taxon>Sphingobacteriia</taxon>
        <taxon>Sphingobacteriales</taxon>
        <taxon>Sphingobacteriaceae</taxon>
        <taxon>Mucilaginibacter</taxon>
    </lineage>
</organism>
<evidence type="ECO:0000313" key="2">
    <source>
        <dbReference type="EMBL" id="RKR84991.1"/>
    </source>
</evidence>
<evidence type="ECO:0000313" key="3">
    <source>
        <dbReference type="Proteomes" id="UP000268007"/>
    </source>
</evidence>
<comment type="caution">
    <text evidence="2">The sequence shown here is derived from an EMBL/GenBank/DDBJ whole genome shotgun (WGS) entry which is preliminary data.</text>
</comment>
<evidence type="ECO:0008006" key="4">
    <source>
        <dbReference type="Google" id="ProtNLM"/>
    </source>
</evidence>
<sequence>MFLKASKRHLVVLAVVLTLTVIAGILIVICPPGLYPDPGAGFQVMRSMMMGGGFNLSITPSQANILQNTTTFLTWWSPGQYLLPYGFKVGLGVNMGQSAALTVLFCDVLGIFGFYNFFRKVGFSHIVAALSVGVIASQQFYVIPYVFYNGGETLLFGFLGWYLYGCFSFGKINWQLITFVLLTGWIGFFCKSAFLWMYASGLFCLWFNLSSNKMQLWNWIKNGIVLAIPAAISLLVISKLYLSRGGNPASQSPGFRFSLEALAFPLGSPLLSGFSVDELSHGLINHQDPPIFNATQSMVVLLLTALLSIALFAAILRFVPHRKYKVAVCGFYGMAVLFFVYVFLKQLNISYEARHFRIVGLLFIPGALYLIMQLKPVFKYAFLLLWIAVGFTTVKFFIYGYKYNSQVSAHGPSGFSQEFIDRPALNYLQQLDKNAPKDALFVFTSIDIGLDIINHRIIWLESPEDIDSDTYIADNQFNGNTGPLYILLPAVFEKNGKAEAFKQCFPQYSNFSIKKLSKDYILLSGY</sequence>
<keyword evidence="3" id="KW-1185">Reference proteome</keyword>
<dbReference type="OrthoDB" id="796333at2"/>
<dbReference type="Proteomes" id="UP000268007">
    <property type="component" value="Unassembled WGS sequence"/>
</dbReference>
<gene>
    <name evidence="2" type="ORF">BDD43_5246</name>
</gene>
<protein>
    <recommendedName>
        <fullName evidence="4">Glycosyltransferase RgtA/B/C/D-like domain-containing protein</fullName>
    </recommendedName>
</protein>
<feature type="transmembrane region" description="Helical" evidence="1">
    <location>
        <begin position="324"/>
        <end position="344"/>
    </location>
</feature>
<feature type="transmembrane region" description="Helical" evidence="1">
    <location>
        <begin position="356"/>
        <end position="374"/>
    </location>
</feature>
<feature type="transmembrane region" description="Helical" evidence="1">
    <location>
        <begin position="12"/>
        <end position="35"/>
    </location>
</feature>
<reference evidence="2 3" key="1">
    <citation type="submission" date="2018-10" db="EMBL/GenBank/DDBJ databases">
        <title>Genomic Encyclopedia of Archaeal and Bacterial Type Strains, Phase II (KMG-II): from individual species to whole genera.</title>
        <authorList>
            <person name="Goeker M."/>
        </authorList>
    </citation>
    <scope>NUCLEOTIDE SEQUENCE [LARGE SCALE GENOMIC DNA]</scope>
    <source>
        <strain evidence="2 3">DSM 18602</strain>
    </source>
</reference>
<feature type="transmembrane region" description="Helical" evidence="1">
    <location>
        <begin position="153"/>
        <end position="170"/>
    </location>
</feature>
<keyword evidence="1" id="KW-0472">Membrane</keyword>